<evidence type="ECO:0000256" key="3">
    <source>
        <dbReference type="ARBA" id="ARBA00022692"/>
    </source>
</evidence>
<dbReference type="InterPro" id="IPR011701">
    <property type="entry name" value="MFS"/>
</dbReference>
<feature type="transmembrane region" description="Helical" evidence="6">
    <location>
        <begin position="335"/>
        <end position="354"/>
    </location>
</feature>
<organism evidence="7 8">
    <name type="scientific">Euplotes crassus</name>
    <dbReference type="NCBI Taxonomy" id="5936"/>
    <lineage>
        <taxon>Eukaryota</taxon>
        <taxon>Sar</taxon>
        <taxon>Alveolata</taxon>
        <taxon>Ciliophora</taxon>
        <taxon>Intramacronucleata</taxon>
        <taxon>Spirotrichea</taxon>
        <taxon>Hypotrichia</taxon>
        <taxon>Euplotida</taxon>
        <taxon>Euplotidae</taxon>
        <taxon>Moneuplotes</taxon>
    </lineage>
</organism>
<keyword evidence="8" id="KW-1185">Reference proteome</keyword>
<evidence type="ECO:0000313" key="7">
    <source>
        <dbReference type="EMBL" id="CAI2366979.1"/>
    </source>
</evidence>
<evidence type="ECO:0000256" key="5">
    <source>
        <dbReference type="ARBA" id="ARBA00023136"/>
    </source>
</evidence>
<keyword evidence="5 6" id="KW-0472">Membrane</keyword>
<dbReference type="Pfam" id="PF07690">
    <property type="entry name" value="MFS_1"/>
    <property type="match status" value="1"/>
</dbReference>
<dbReference type="GO" id="GO:0022857">
    <property type="term" value="F:transmembrane transporter activity"/>
    <property type="evidence" value="ECO:0007669"/>
    <property type="project" value="InterPro"/>
</dbReference>
<evidence type="ECO:0000256" key="6">
    <source>
        <dbReference type="SAM" id="Phobius"/>
    </source>
</evidence>
<dbReference type="InterPro" id="IPR052983">
    <property type="entry name" value="MFS_Riboflavin_Transporter"/>
</dbReference>
<gene>
    <name evidence="7" type="ORF">ECRASSUSDP1_LOCUS8255</name>
</gene>
<keyword evidence="2" id="KW-0813">Transport</keyword>
<sequence>MKDKTQGILLIIAGTIMHLYLGCFFLWGNIAVYVTSYLHKHNESITLDDTSVIFPVQMVASALFTPIAPFAMKKLPPWLCCILGAVIAIGSCFVSSFTSSLILFTILYGFCFGLGIGPAYMCPIIAGWEYFPNRKGMVNGIIVAGFGFGSFIFSFISVAIVNPGNEAPTLEVTGGKIFSGDNPISERAPLMIRVNALLWAVLCIISIPFIRRKKQRKITVQDVESKRKLLINTIESSENGDALSAPSMEKVSVEAIYKTRLREALISWKSLHICMIMFASSLYPYYLASNFKSFGMQEIDNDHFITIVGAIGAISNGASRLGWAVLSDYFGFKKVYLCLVILQIINAFTLTQVACYSMLYLVWIAVAFACLGGHFALFAPLSAKVFGGSIGSTVYTFLFASFAVSSIVTFILTKQTGSGNISRDILFYILGGSSVVAFLLALLFSETLFIPSKVKMISKSQNHSSRC</sequence>
<feature type="transmembrane region" description="Helical" evidence="6">
    <location>
        <begin position="190"/>
        <end position="210"/>
    </location>
</feature>
<dbReference type="AlphaFoldDB" id="A0AAD1UKI7"/>
<accession>A0AAD1UKI7</accession>
<dbReference type="SUPFAM" id="SSF103473">
    <property type="entry name" value="MFS general substrate transporter"/>
    <property type="match status" value="1"/>
</dbReference>
<feature type="transmembrane region" description="Helical" evidence="6">
    <location>
        <begin position="425"/>
        <end position="450"/>
    </location>
</feature>
<reference evidence="7" key="1">
    <citation type="submission" date="2023-07" db="EMBL/GenBank/DDBJ databases">
        <authorList>
            <consortium name="AG Swart"/>
            <person name="Singh M."/>
            <person name="Singh A."/>
            <person name="Seah K."/>
            <person name="Emmerich C."/>
        </authorList>
    </citation>
    <scope>NUCLEOTIDE SEQUENCE</scope>
    <source>
        <strain evidence="7">DP1</strain>
    </source>
</reference>
<dbReference type="PANTHER" id="PTHR43385">
    <property type="entry name" value="RIBOFLAVIN TRANSPORTER RIBJ"/>
    <property type="match status" value="1"/>
</dbReference>
<feature type="transmembrane region" description="Helical" evidence="6">
    <location>
        <begin position="266"/>
        <end position="283"/>
    </location>
</feature>
<dbReference type="EMBL" id="CAMPGE010008068">
    <property type="protein sequence ID" value="CAI2366979.1"/>
    <property type="molecule type" value="Genomic_DNA"/>
</dbReference>
<feature type="transmembrane region" description="Helical" evidence="6">
    <location>
        <begin position="52"/>
        <end position="71"/>
    </location>
</feature>
<feature type="transmembrane region" description="Helical" evidence="6">
    <location>
        <begin position="102"/>
        <end position="126"/>
    </location>
</feature>
<feature type="transmembrane region" description="Helical" evidence="6">
    <location>
        <begin position="7"/>
        <end position="32"/>
    </location>
</feature>
<comment type="caution">
    <text evidence="7">The sequence shown here is derived from an EMBL/GenBank/DDBJ whole genome shotgun (WGS) entry which is preliminary data.</text>
</comment>
<name>A0AAD1UKI7_EUPCR</name>
<dbReference type="Gene3D" id="1.20.1250.20">
    <property type="entry name" value="MFS general substrate transporter like domains"/>
    <property type="match status" value="2"/>
</dbReference>
<evidence type="ECO:0000256" key="4">
    <source>
        <dbReference type="ARBA" id="ARBA00022989"/>
    </source>
</evidence>
<protein>
    <recommendedName>
        <fullName evidence="9">Major facilitator superfamily (MFS) profile domain-containing protein</fullName>
    </recommendedName>
</protein>
<comment type="subcellular location">
    <subcellularLocation>
        <location evidence="1">Membrane</location>
        <topology evidence="1">Multi-pass membrane protein</topology>
    </subcellularLocation>
</comment>
<feature type="transmembrane region" description="Helical" evidence="6">
    <location>
        <begin position="78"/>
        <end position="96"/>
    </location>
</feature>
<dbReference type="Proteomes" id="UP001295684">
    <property type="component" value="Unassembled WGS sequence"/>
</dbReference>
<evidence type="ECO:0000256" key="1">
    <source>
        <dbReference type="ARBA" id="ARBA00004141"/>
    </source>
</evidence>
<proteinExistence type="predicted"/>
<dbReference type="GO" id="GO:0016020">
    <property type="term" value="C:membrane"/>
    <property type="evidence" value="ECO:0007669"/>
    <property type="project" value="UniProtKB-SubCell"/>
</dbReference>
<evidence type="ECO:0000313" key="8">
    <source>
        <dbReference type="Proteomes" id="UP001295684"/>
    </source>
</evidence>
<evidence type="ECO:0008006" key="9">
    <source>
        <dbReference type="Google" id="ProtNLM"/>
    </source>
</evidence>
<keyword evidence="4 6" id="KW-1133">Transmembrane helix</keyword>
<feature type="transmembrane region" description="Helical" evidence="6">
    <location>
        <begin position="360"/>
        <end position="381"/>
    </location>
</feature>
<feature type="transmembrane region" description="Helical" evidence="6">
    <location>
        <begin position="393"/>
        <end position="413"/>
    </location>
</feature>
<keyword evidence="3 6" id="KW-0812">Transmembrane</keyword>
<feature type="transmembrane region" description="Helical" evidence="6">
    <location>
        <begin position="303"/>
        <end position="323"/>
    </location>
</feature>
<feature type="transmembrane region" description="Helical" evidence="6">
    <location>
        <begin position="138"/>
        <end position="161"/>
    </location>
</feature>
<dbReference type="InterPro" id="IPR036259">
    <property type="entry name" value="MFS_trans_sf"/>
</dbReference>
<evidence type="ECO:0000256" key="2">
    <source>
        <dbReference type="ARBA" id="ARBA00022448"/>
    </source>
</evidence>
<dbReference type="PANTHER" id="PTHR43385:SF1">
    <property type="entry name" value="RIBOFLAVIN TRANSPORTER RIBJ"/>
    <property type="match status" value="1"/>
</dbReference>